<dbReference type="Pfam" id="PF00440">
    <property type="entry name" value="TetR_N"/>
    <property type="match status" value="1"/>
</dbReference>
<dbReference type="Gene3D" id="1.10.357.10">
    <property type="entry name" value="Tetracycline Repressor, domain 2"/>
    <property type="match status" value="1"/>
</dbReference>
<gene>
    <name evidence="6" type="ORF">U9M73_06890</name>
</gene>
<keyword evidence="2 4" id="KW-0238">DNA-binding</keyword>
<keyword evidence="1" id="KW-0805">Transcription regulation</keyword>
<evidence type="ECO:0000256" key="2">
    <source>
        <dbReference type="ARBA" id="ARBA00023125"/>
    </source>
</evidence>
<dbReference type="InterPro" id="IPR001647">
    <property type="entry name" value="HTH_TetR"/>
</dbReference>
<evidence type="ECO:0000256" key="3">
    <source>
        <dbReference type="ARBA" id="ARBA00023163"/>
    </source>
</evidence>
<organism evidence="6 7">
    <name type="scientific">Paenibacillus phoenicis</name>
    <dbReference type="NCBI Taxonomy" id="554117"/>
    <lineage>
        <taxon>Bacteria</taxon>
        <taxon>Bacillati</taxon>
        <taxon>Bacillota</taxon>
        <taxon>Bacilli</taxon>
        <taxon>Bacillales</taxon>
        <taxon>Paenibacillaceae</taxon>
        <taxon>Paenibacillus</taxon>
    </lineage>
</organism>
<evidence type="ECO:0000313" key="7">
    <source>
        <dbReference type="Proteomes" id="UP001292216"/>
    </source>
</evidence>
<dbReference type="InterPro" id="IPR009057">
    <property type="entry name" value="Homeodomain-like_sf"/>
</dbReference>
<dbReference type="PANTHER" id="PTHR47506">
    <property type="entry name" value="TRANSCRIPTIONAL REGULATORY PROTEIN"/>
    <property type="match status" value="1"/>
</dbReference>
<dbReference type="Gene3D" id="1.10.10.60">
    <property type="entry name" value="Homeodomain-like"/>
    <property type="match status" value="1"/>
</dbReference>
<reference evidence="6 7" key="1">
    <citation type="submission" date="2023-12" db="EMBL/GenBank/DDBJ databases">
        <title>Whole genome sequencing of Paenibacillus phoenicis isolated from the Phoenix Mars Lander spacecraft assembly facility.</title>
        <authorList>
            <person name="Garcia A."/>
            <person name="Venkateswaran K."/>
        </authorList>
    </citation>
    <scope>NUCLEOTIDE SEQUENCE [LARGE SCALE GENOMIC DNA]</scope>
    <source>
        <strain evidence="6 7">3PO2SA</strain>
    </source>
</reference>
<dbReference type="InterPro" id="IPR036271">
    <property type="entry name" value="Tet_transcr_reg_TetR-rel_C_sf"/>
</dbReference>
<dbReference type="RefSeq" id="WP_260071566.1">
    <property type="nucleotide sequence ID" value="NZ_CBCSKM010000003.1"/>
</dbReference>
<dbReference type="SUPFAM" id="SSF48498">
    <property type="entry name" value="Tetracyclin repressor-like, C-terminal domain"/>
    <property type="match status" value="1"/>
</dbReference>
<comment type="caution">
    <text evidence="6">The sequence shown here is derived from an EMBL/GenBank/DDBJ whole genome shotgun (WGS) entry which is preliminary data.</text>
</comment>
<evidence type="ECO:0000259" key="5">
    <source>
        <dbReference type="PROSITE" id="PS50977"/>
    </source>
</evidence>
<name>A0ABU5PIK6_9BACL</name>
<keyword evidence="3" id="KW-0804">Transcription</keyword>
<sequence length="123" mass="14191">MELFWEKGFERTSIQDLVDRTGVHRGSLYDTFGDKNQLFLNCLDRFQEVTKDQAFRILEEDGEPKELLQLYFDSLIDVALNNETGRRGCFIANTAMELGAVDSEISTRIEAFTSDMEMAFINF</sequence>
<evidence type="ECO:0000256" key="4">
    <source>
        <dbReference type="PROSITE-ProRule" id="PRU00335"/>
    </source>
</evidence>
<evidence type="ECO:0000256" key="1">
    <source>
        <dbReference type="ARBA" id="ARBA00023015"/>
    </source>
</evidence>
<dbReference type="PANTHER" id="PTHR47506:SF1">
    <property type="entry name" value="HTH-TYPE TRANSCRIPTIONAL REGULATOR YJDC"/>
    <property type="match status" value="1"/>
</dbReference>
<evidence type="ECO:0000313" key="6">
    <source>
        <dbReference type="EMBL" id="MEA3569723.1"/>
    </source>
</evidence>
<accession>A0ABU5PIK6</accession>
<dbReference type="Proteomes" id="UP001292216">
    <property type="component" value="Unassembled WGS sequence"/>
</dbReference>
<protein>
    <submittedName>
        <fullName evidence="6">Helix-turn-helix domain-containing protein</fullName>
    </submittedName>
</protein>
<feature type="DNA-binding region" description="H-T-H motif" evidence="4">
    <location>
        <begin position="13"/>
        <end position="32"/>
    </location>
</feature>
<proteinExistence type="predicted"/>
<keyword evidence="7" id="KW-1185">Reference proteome</keyword>
<dbReference type="PROSITE" id="PS50977">
    <property type="entry name" value="HTH_TETR_2"/>
    <property type="match status" value="1"/>
</dbReference>
<feature type="domain" description="HTH tetR-type" evidence="5">
    <location>
        <begin position="1"/>
        <end position="50"/>
    </location>
</feature>
<dbReference type="EMBL" id="JAYERP010000001">
    <property type="protein sequence ID" value="MEA3569723.1"/>
    <property type="molecule type" value="Genomic_DNA"/>
</dbReference>
<dbReference type="SUPFAM" id="SSF46689">
    <property type="entry name" value="Homeodomain-like"/>
    <property type="match status" value="1"/>
</dbReference>